<dbReference type="AlphaFoldDB" id="X1B0X3"/>
<name>X1B0X3_9ZZZZ</name>
<gene>
    <name evidence="1" type="ORF">S01H4_28824</name>
</gene>
<sequence>MAAIAQLYVSLGLTDAKYKRGLRNAQKQAKTVTRTIQNGLNRLNFRNFLFGSAGIYAVQRAMRATLTPAMELQSQLAQISTMLFNN</sequence>
<comment type="caution">
    <text evidence="1">The sequence shown here is derived from an EMBL/GenBank/DDBJ whole genome shotgun (WGS) entry which is preliminary data.</text>
</comment>
<protein>
    <submittedName>
        <fullName evidence="1">Uncharacterized protein</fullName>
    </submittedName>
</protein>
<dbReference type="EMBL" id="BART01014453">
    <property type="protein sequence ID" value="GAG88580.1"/>
    <property type="molecule type" value="Genomic_DNA"/>
</dbReference>
<reference evidence="1" key="1">
    <citation type="journal article" date="2014" name="Front. Microbiol.">
        <title>High frequency of phylogenetically diverse reductive dehalogenase-homologous genes in deep subseafloor sedimentary metagenomes.</title>
        <authorList>
            <person name="Kawai M."/>
            <person name="Futagami T."/>
            <person name="Toyoda A."/>
            <person name="Takaki Y."/>
            <person name="Nishi S."/>
            <person name="Hori S."/>
            <person name="Arai W."/>
            <person name="Tsubouchi T."/>
            <person name="Morono Y."/>
            <person name="Uchiyama I."/>
            <person name="Ito T."/>
            <person name="Fujiyama A."/>
            <person name="Inagaki F."/>
            <person name="Takami H."/>
        </authorList>
    </citation>
    <scope>NUCLEOTIDE SEQUENCE</scope>
    <source>
        <strain evidence="1">Expedition CK06-06</strain>
    </source>
</reference>
<proteinExistence type="predicted"/>
<accession>X1B0X3</accession>
<evidence type="ECO:0000313" key="1">
    <source>
        <dbReference type="EMBL" id="GAG88580.1"/>
    </source>
</evidence>
<organism evidence="1">
    <name type="scientific">marine sediment metagenome</name>
    <dbReference type="NCBI Taxonomy" id="412755"/>
    <lineage>
        <taxon>unclassified sequences</taxon>
        <taxon>metagenomes</taxon>
        <taxon>ecological metagenomes</taxon>
    </lineage>
</organism>